<dbReference type="InterPro" id="IPR013785">
    <property type="entry name" value="Aldolase_TIM"/>
</dbReference>
<comment type="similarity">
    <text evidence="1 5">Belongs to the HisA/HisF family.</text>
</comment>
<comment type="caution">
    <text evidence="6">The sequence shown here is derived from an EMBL/GenBank/DDBJ whole genome shotgun (WGS) entry which is preliminary data.</text>
</comment>
<dbReference type="RefSeq" id="WP_194293525.1">
    <property type="nucleotide sequence ID" value="NZ_WEGH01000004.1"/>
</dbReference>
<keyword evidence="2 5" id="KW-0028">Amino-acid biosynthesis</keyword>
<dbReference type="PANTHER" id="PTHR21235">
    <property type="entry name" value="IMIDAZOLE GLYCEROL PHOSPHATE SYNTHASE SUBUNIT HISF/H IGP SYNTHASE SUBUNIT HISF/H"/>
    <property type="match status" value="1"/>
</dbReference>
<dbReference type="EMBL" id="WEGH01000004">
    <property type="protein sequence ID" value="MQY08152.1"/>
    <property type="molecule type" value="Genomic_DNA"/>
</dbReference>
<dbReference type="GO" id="GO:0000105">
    <property type="term" value="P:L-histidine biosynthetic process"/>
    <property type="evidence" value="ECO:0007669"/>
    <property type="project" value="UniProtKB-KW"/>
</dbReference>
<comment type="pathway">
    <text evidence="4">Amino-acid biosynthesis.</text>
</comment>
<evidence type="ECO:0000256" key="5">
    <source>
        <dbReference type="RuleBase" id="RU003657"/>
    </source>
</evidence>
<dbReference type="Pfam" id="PF00977">
    <property type="entry name" value="His_biosynth"/>
    <property type="match status" value="1"/>
</dbReference>
<evidence type="ECO:0000256" key="4">
    <source>
        <dbReference type="ARBA" id="ARBA00029440"/>
    </source>
</evidence>
<reference evidence="6 7" key="1">
    <citation type="submission" date="2019-10" db="EMBL/GenBank/DDBJ databases">
        <title>Actinomadura rubteroloni sp. nov. and Actinomadura macrotermitis sp. nov., isolated from the gut of fungus growing-termite Macrotermes natalensis.</title>
        <authorList>
            <person name="Benndorf R."/>
            <person name="Martin K."/>
            <person name="Kuefner M."/>
            <person name="De Beer W."/>
            <person name="Kaster A.-K."/>
            <person name="Vollmers J."/>
            <person name="Poulsen M."/>
            <person name="Beemelmanns C."/>
        </authorList>
    </citation>
    <scope>NUCLEOTIDE SEQUENCE [LARGE SCALE GENOMIC DNA]</scope>
    <source>
        <strain evidence="6 7">RB68</strain>
    </source>
</reference>
<dbReference type="PANTHER" id="PTHR21235:SF2">
    <property type="entry name" value="IMIDAZOLE GLYCEROL PHOSPHATE SYNTHASE HISHF"/>
    <property type="match status" value="1"/>
</dbReference>
<protein>
    <submittedName>
        <fullName evidence="6">Imidazole glycerol phosphate synthase subunit HisF</fullName>
        <ecNumber evidence="6">4.1.3.-</ecNumber>
    </submittedName>
</protein>
<sequence>MCCVVVDDQGRMTEPAGVPALRGDTDPVRMARHYRSAGAEVMFVDIWDDWSRSERILPLVRRLAGTGLSLVVSVDNGALPSVGHARSVLAAGAFAVTVNTVAHDAPDLVRSAAGALGGEHLVGVVNVVTDPAGAWDVRVDGGRRSTGVHPAARAGELSALGVGSLIINDMDHEQRGGGFNLPLLKAVLETATVPVICGGGSRSPEDLPPAIAAGAHSVLVLTQLHDGSHTVQELLDVLR</sequence>
<evidence type="ECO:0000256" key="2">
    <source>
        <dbReference type="ARBA" id="ARBA00022605"/>
    </source>
</evidence>
<organism evidence="6 7">
    <name type="scientific">Actinomadura macrotermitis</name>
    <dbReference type="NCBI Taxonomy" id="2585200"/>
    <lineage>
        <taxon>Bacteria</taxon>
        <taxon>Bacillati</taxon>
        <taxon>Actinomycetota</taxon>
        <taxon>Actinomycetes</taxon>
        <taxon>Streptosporangiales</taxon>
        <taxon>Thermomonosporaceae</taxon>
        <taxon>Actinomadura</taxon>
    </lineage>
</organism>
<keyword evidence="6" id="KW-0456">Lyase</keyword>
<dbReference type="EC" id="4.1.3.-" evidence="6"/>
<dbReference type="Gene3D" id="3.20.20.70">
    <property type="entry name" value="Aldolase class I"/>
    <property type="match status" value="1"/>
</dbReference>
<dbReference type="AlphaFoldDB" id="A0A7K0C4V6"/>
<evidence type="ECO:0000313" key="6">
    <source>
        <dbReference type="EMBL" id="MQY08152.1"/>
    </source>
</evidence>
<keyword evidence="3 5" id="KW-0368">Histidine biosynthesis</keyword>
<evidence type="ECO:0000256" key="1">
    <source>
        <dbReference type="ARBA" id="ARBA00009667"/>
    </source>
</evidence>
<keyword evidence="7" id="KW-1185">Reference proteome</keyword>
<dbReference type="InterPro" id="IPR006062">
    <property type="entry name" value="His_biosynth"/>
</dbReference>
<dbReference type="InterPro" id="IPR050064">
    <property type="entry name" value="IGPS_HisA/HisF"/>
</dbReference>
<evidence type="ECO:0000313" key="7">
    <source>
        <dbReference type="Proteomes" id="UP000487268"/>
    </source>
</evidence>
<gene>
    <name evidence="6" type="primary">hisF_2</name>
    <name evidence="6" type="ORF">ACRB68_62580</name>
</gene>
<accession>A0A7K0C4V6</accession>
<dbReference type="Proteomes" id="UP000487268">
    <property type="component" value="Unassembled WGS sequence"/>
</dbReference>
<dbReference type="GO" id="GO:0016829">
    <property type="term" value="F:lyase activity"/>
    <property type="evidence" value="ECO:0007669"/>
    <property type="project" value="UniProtKB-KW"/>
</dbReference>
<evidence type="ECO:0000256" key="3">
    <source>
        <dbReference type="ARBA" id="ARBA00023102"/>
    </source>
</evidence>
<dbReference type="InterPro" id="IPR011060">
    <property type="entry name" value="RibuloseP-bd_barrel"/>
</dbReference>
<name>A0A7K0C4V6_9ACTN</name>
<dbReference type="GO" id="GO:0000107">
    <property type="term" value="F:imidazoleglycerol-phosphate synthase activity"/>
    <property type="evidence" value="ECO:0007669"/>
    <property type="project" value="TreeGrafter"/>
</dbReference>
<proteinExistence type="inferred from homology"/>
<dbReference type="SUPFAM" id="SSF51366">
    <property type="entry name" value="Ribulose-phoshate binding barrel"/>
    <property type="match status" value="1"/>
</dbReference>